<dbReference type="AlphaFoldDB" id="A0A815ZYH6"/>
<evidence type="ECO:0000313" key="4">
    <source>
        <dbReference type="EMBL" id="CAF3738729.1"/>
    </source>
</evidence>
<dbReference type="InterPro" id="IPR001810">
    <property type="entry name" value="F-box_dom"/>
</dbReference>
<dbReference type="Proteomes" id="UP000681722">
    <property type="component" value="Unassembled WGS sequence"/>
</dbReference>
<keyword evidence="6" id="KW-1185">Reference proteome</keyword>
<sequence length="482" mass="56241">MDHFNVAKEKSCLMDLPNELFLGIFSYLDIMDMFKAFYQVNLRLNNLIHSSTTNVILPKDMTKCWFDEHVALFEQNVKNLSLPYRFLEYISDDKVNFVNLQLINIQGNLWKVTLTIENCTLLSVLLSLNNLRKSNLFYFSCPTEKSAFLPNNNDLHMGPVNLKHFCESRFTVEELQTYFCPCLQSLSLERCSEKGFYTIMTCLPNLIDLQIDSLLTDQDDSFLEKFSEKNLRTNWINLSIKEIYVANLNILEYILNSCKASLEKLTLSIDSLTPIHGYQLENLFKSCQKLKKFSFLIQSDGIKTNVNDYEGSFQSDWWLDQCRSPVYIQCDQLTTMVATMPCRFSFPYKTNLNQWYLNKGDENSSFVRFPKLMEGKSLRAVLPRVHDFYVASSEKLDSLTLLVWILLCPNLEILNISNLTTFNKIELAKQFNDQLNNDQRLQSILAQIQRLSLIKRSDDFHLITRNQLSMEFAKVFSRALIW</sequence>
<dbReference type="Proteomes" id="UP000677228">
    <property type="component" value="Unassembled WGS sequence"/>
</dbReference>
<comment type="caution">
    <text evidence="3">The sequence shown here is derived from an EMBL/GenBank/DDBJ whole genome shotgun (WGS) entry which is preliminary data.</text>
</comment>
<dbReference type="Proteomes" id="UP000682733">
    <property type="component" value="Unassembled WGS sequence"/>
</dbReference>
<dbReference type="EMBL" id="CAJOBA010005280">
    <property type="protein sequence ID" value="CAF3738729.1"/>
    <property type="molecule type" value="Genomic_DNA"/>
</dbReference>
<dbReference type="EMBL" id="CAJOBC010099723">
    <property type="protein sequence ID" value="CAF4462543.1"/>
    <property type="molecule type" value="Genomic_DNA"/>
</dbReference>
<reference evidence="3" key="1">
    <citation type="submission" date="2021-02" db="EMBL/GenBank/DDBJ databases">
        <authorList>
            <person name="Nowell W R."/>
        </authorList>
    </citation>
    <scope>NUCLEOTIDE SEQUENCE</scope>
</reference>
<dbReference type="EMBL" id="CAJNOQ010033575">
    <property type="protein sequence ID" value="CAF1590712.1"/>
    <property type="molecule type" value="Genomic_DNA"/>
</dbReference>
<feature type="domain" description="F-box" evidence="1">
    <location>
        <begin position="10"/>
        <end position="57"/>
    </location>
</feature>
<dbReference type="OrthoDB" id="9988947at2759"/>
<dbReference type="EMBL" id="CAJNOK010005275">
    <property type="protein sequence ID" value="CAF0966992.1"/>
    <property type="molecule type" value="Genomic_DNA"/>
</dbReference>
<organism evidence="3 6">
    <name type="scientific">Didymodactylos carnosus</name>
    <dbReference type="NCBI Taxonomy" id="1234261"/>
    <lineage>
        <taxon>Eukaryota</taxon>
        <taxon>Metazoa</taxon>
        <taxon>Spiralia</taxon>
        <taxon>Gnathifera</taxon>
        <taxon>Rotifera</taxon>
        <taxon>Eurotatoria</taxon>
        <taxon>Bdelloidea</taxon>
        <taxon>Philodinida</taxon>
        <taxon>Philodinidae</taxon>
        <taxon>Didymodactylos</taxon>
    </lineage>
</organism>
<proteinExistence type="predicted"/>
<gene>
    <name evidence="3" type="ORF">GPM918_LOCUS41733</name>
    <name evidence="2" type="ORF">OVA965_LOCUS12901</name>
    <name evidence="5" type="ORF">SRO942_LOCUS42837</name>
    <name evidence="4" type="ORF">TMI583_LOCUS12904</name>
</gene>
<evidence type="ECO:0000313" key="5">
    <source>
        <dbReference type="EMBL" id="CAF4462543.1"/>
    </source>
</evidence>
<evidence type="ECO:0000313" key="2">
    <source>
        <dbReference type="EMBL" id="CAF0966992.1"/>
    </source>
</evidence>
<dbReference type="InterPro" id="IPR036047">
    <property type="entry name" value="F-box-like_dom_sf"/>
</dbReference>
<evidence type="ECO:0000313" key="6">
    <source>
        <dbReference type="Proteomes" id="UP000663829"/>
    </source>
</evidence>
<evidence type="ECO:0000313" key="3">
    <source>
        <dbReference type="EMBL" id="CAF1590712.1"/>
    </source>
</evidence>
<dbReference type="SUPFAM" id="SSF81383">
    <property type="entry name" value="F-box domain"/>
    <property type="match status" value="1"/>
</dbReference>
<name>A0A815ZYH6_9BILA</name>
<evidence type="ECO:0000259" key="1">
    <source>
        <dbReference type="PROSITE" id="PS50181"/>
    </source>
</evidence>
<dbReference type="PROSITE" id="PS50181">
    <property type="entry name" value="FBOX"/>
    <property type="match status" value="1"/>
</dbReference>
<protein>
    <recommendedName>
        <fullName evidence="1">F-box domain-containing protein</fullName>
    </recommendedName>
</protein>
<accession>A0A815ZYH6</accession>
<dbReference type="Proteomes" id="UP000663829">
    <property type="component" value="Unassembled WGS sequence"/>
</dbReference>